<organism evidence="2 3">
    <name type="scientific">Candidatus Reconcilbacillus cellulovorans</name>
    <dbReference type="NCBI Taxonomy" id="1906605"/>
    <lineage>
        <taxon>Bacteria</taxon>
        <taxon>Bacillati</taxon>
        <taxon>Bacillota</taxon>
        <taxon>Bacilli</taxon>
        <taxon>Bacillales</taxon>
        <taxon>Paenibacillaceae</taxon>
        <taxon>Candidatus Reconcilbacillus</taxon>
    </lineage>
</organism>
<dbReference type="EMBL" id="MOXJ01000027">
    <property type="protein sequence ID" value="PDO09818.1"/>
    <property type="molecule type" value="Genomic_DNA"/>
</dbReference>
<accession>A0A2A6DXL9</accession>
<dbReference type="InterPro" id="IPR031316">
    <property type="entry name" value="FlgM_C"/>
</dbReference>
<feature type="domain" description="Anti-sigma-28 factor FlgM C-terminal" evidence="1">
    <location>
        <begin position="32"/>
        <end position="80"/>
    </location>
</feature>
<dbReference type="AlphaFoldDB" id="A0A2A6DXL9"/>
<evidence type="ECO:0000313" key="2">
    <source>
        <dbReference type="EMBL" id="PDO09818.1"/>
    </source>
</evidence>
<evidence type="ECO:0000259" key="1">
    <source>
        <dbReference type="Pfam" id="PF04316"/>
    </source>
</evidence>
<dbReference type="SUPFAM" id="SSF101498">
    <property type="entry name" value="Anti-sigma factor FlgM"/>
    <property type="match status" value="1"/>
</dbReference>
<name>A0A2A6DXL9_9BACL</name>
<dbReference type="InterPro" id="IPR035890">
    <property type="entry name" value="Anti-sigma-28_factor_FlgM_sf"/>
</dbReference>
<evidence type="ECO:0000313" key="3">
    <source>
        <dbReference type="Proteomes" id="UP000243688"/>
    </source>
</evidence>
<comment type="caution">
    <text evidence="2">The sequence shown here is derived from an EMBL/GenBank/DDBJ whole genome shotgun (WGS) entry which is preliminary data.</text>
</comment>
<proteinExistence type="predicted"/>
<dbReference type="Proteomes" id="UP000243688">
    <property type="component" value="Unassembled WGS sequence"/>
</dbReference>
<reference evidence="2 3" key="1">
    <citation type="submission" date="2016-12" db="EMBL/GenBank/DDBJ databases">
        <title>Candidatus Reconcilibacillus cellulovorans genome.</title>
        <authorList>
            <person name="Kolinko S."/>
            <person name="Wu Y.-W."/>
            <person name="Tachea F."/>
            <person name="Denzel E."/>
            <person name="Hiras J."/>
            <person name="Baecker N."/>
            <person name="Chan L.J."/>
            <person name="Eichorst S.A."/>
            <person name="Frey D."/>
            <person name="Adams P.D."/>
            <person name="Pray T."/>
            <person name="Tanjore D."/>
            <person name="Petzold C.J."/>
            <person name="Gladden J.M."/>
            <person name="Simmons B.A."/>
            <person name="Singer S.W."/>
        </authorList>
    </citation>
    <scope>NUCLEOTIDE SEQUENCE [LARGE SCALE GENOMIC DNA]</scope>
    <source>
        <strain evidence="2">JTherm</strain>
    </source>
</reference>
<gene>
    <name evidence="2" type="ORF">BLM47_10600</name>
</gene>
<sequence length="86" mass="9773">MQPTTSKAVWTFKHESFPSDKSRAAELKKKEDKIEISGEARSLLRQLSLSERQVRVEALKEQVSAGTYSVDSRLIAEKLLARLLKE</sequence>
<protein>
    <recommendedName>
        <fullName evidence="1">Anti-sigma-28 factor FlgM C-terminal domain-containing protein</fullName>
    </recommendedName>
</protein>
<dbReference type="Pfam" id="PF04316">
    <property type="entry name" value="FlgM"/>
    <property type="match status" value="1"/>
</dbReference>